<keyword evidence="2" id="KW-0238">DNA-binding</keyword>
<dbReference type="InterPro" id="IPR036093">
    <property type="entry name" value="NAC_dom_sf"/>
</dbReference>
<accession>A0AAQ3KVE5</accession>
<gene>
    <name evidence="6" type="ORF">Cni_G24121</name>
</gene>
<dbReference type="GO" id="GO:0006355">
    <property type="term" value="P:regulation of DNA-templated transcription"/>
    <property type="evidence" value="ECO:0007669"/>
    <property type="project" value="InterPro"/>
</dbReference>
<dbReference type="Pfam" id="PF02365">
    <property type="entry name" value="NAM"/>
    <property type="match status" value="1"/>
</dbReference>
<dbReference type="InterPro" id="IPR003441">
    <property type="entry name" value="NAC-dom"/>
</dbReference>
<reference evidence="6 7" key="1">
    <citation type="submission" date="2023-10" db="EMBL/GenBank/DDBJ databases">
        <title>Chromosome-scale genome assembly provides insights into flower coloration mechanisms of Canna indica.</title>
        <authorList>
            <person name="Li C."/>
        </authorList>
    </citation>
    <scope>NUCLEOTIDE SEQUENCE [LARGE SCALE GENOMIC DNA]</scope>
    <source>
        <tissue evidence="6">Flower</tissue>
    </source>
</reference>
<sequence>MSLLSMVEAELPPGFRFHPRDDELICDYLAAKAGDSADAGNPHGNPFLVDVDLNKCEPWDLPPAACVGGKEWYFFSLRDRKYATGQRTNRATISGYWKATGKDRPVARKGTLVGTRKTLVFYTGRAPKGKKTDWIMHEYRILEFWSDASPNLPNKEDWVLCRVFCKSRSIMSSKATTETSHGDSNPRCLPPLMDNFTTFEQTLFPVEGFEQVPCFSSHVNPGHTSQSPLDVASYLPSNNIIERNNLPLSKYLAQIEGVPAESFMKTVLTKLDGANGDVVPNLGQPSTWNPF</sequence>
<evidence type="ECO:0000259" key="5">
    <source>
        <dbReference type="PROSITE" id="PS51005"/>
    </source>
</evidence>
<dbReference type="PROSITE" id="PS51005">
    <property type="entry name" value="NAC"/>
    <property type="match status" value="1"/>
</dbReference>
<evidence type="ECO:0000256" key="3">
    <source>
        <dbReference type="ARBA" id="ARBA00023163"/>
    </source>
</evidence>
<evidence type="ECO:0000313" key="7">
    <source>
        <dbReference type="Proteomes" id="UP001327560"/>
    </source>
</evidence>
<proteinExistence type="predicted"/>
<keyword evidence="3" id="KW-0804">Transcription</keyword>
<organism evidence="6 7">
    <name type="scientific">Canna indica</name>
    <name type="common">Indian-shot</name>
    <dbReference type="NCBI Taxonomy" id="4628"/>
    <lineage>
        <taxon>Eukaryota</taxon>
        <taxon>Viridiplantae</taxon>
        <taxon>Streptophyta</taxon>
        <taxon>Embryophyta</taxon>
        <taxon>Tracheophyta</taxon>
        <taxon>Spermatophyta</taxon>
        <taxon>Magnoliopsida</taxon>
        <taxon>Liliopsida</taxon>
        <taxon>Zingiberales</taxon>
        <taxon>Cannaceae</taxon>
        <taxon>Canna</taxon>
    </lineage>
</organism>
<dbReference type="SUPFAM" id="SSF101941">
    <property type="entry name" value="NAC domain"/>
    <property type="match status" value="1"/>
</dbReference>
<evidence type="ECO:0000256" key="4">
    <source>
        <dbReference type="ARBA" id="ARBA00023242"/>
    </source>
</evidence>
<dbReference type="PANTHER" id="PTHR31744:SF96">
    <property type="entry name" value="NAC DOMAIN-CONTAINING PROTEIN 21_22"/>
    <property type="match status" value="1"/>
</dbReference>
<dbReference type="PANTHER" id="PTHR31744">
    <property type="entry name" value="PROTEIN CUP-SHAPED COTYLEDON 2-RELATED"/>
    <property type="match status" value="1"/>
</dbReference>
<evidence type="ECO:0000256" key="1">
    <source>
        <dbReference type="ARBA" id="ARBA00023015"/>
    </source>
</evidence>
<keyword evidence="7" id="KW-1185">Reference proteome</keyword>
<evidence type="ECO:0000313" key="6">
    <source>
        <dbReference type="EMBL" id="WOL15340.1"/>
    </source>
</evidence>
<keyword evidence="4" id="KW-0539">Nucleus</keyword>
<feature type="domain" description="NAC" evidence="5">
    <location>
        <begin position="11"/>
        <end position="166"/>
    </location>
</feature>
<dbReference type="GO" id="GO:0003677">
    <property type="term" value="F:DNA binding"/>
    <property type="evidence" value="ECO:0007669"/>
    <property type="project" value="UniProtKB-KW"/>
</dbReference>
<dbReference type="EMBL" id="CP136896">
    <property type="protein sequence ID" value="WOL15340.1"/>
    <property type="molecule type" value="Genomic_DNA"/>
</dbReference>
<dbReference type="Gene3D" id="2.170.150.80">
    <property type="entry name" value="NAC domain"/>
    <property type="match status" value="1"/>
</dbReference>
<keyword evidence="1" id="KW-0805">Transcription regulation</keyword>
<evidence type="ECO:0000256" key="2">
    <source>
        <dbReference type="ARBA" id="ARBA00023125"/>
    </source>
</evidence>
<protein>
    <submittedName>
        <fullName evidence="6">NAC domain-containing protein</fullName>
    </submittedName>
</protein>
<dbReference type="AlphaFoldDB" id="A0AAQ3KVE5"/>
<name>A0AAQ3KVE5_9LILI</name>
<dbReference type="Proteomes" id="UP001327560">
    <property type="component" value="Chromosome 7"/>
</dbReference>